<dbReference type="Gene3D" id="1.10.510.10">
    <property type="entry name" value="Transferase(Phosphotransferase) domain 1"/>
    <property type="match status" value="1"/>
</dbReference>
<name>A0A5K1JRC6_9APHY</name>
<dbReference type="GO" id="GO:0005524">
    <property type="term" value="F:ATP binding"/>
    <property type="evidence" value="ECO:0007669"/>
    <property type="project" value="UniProtKB-UniRule"/>
</dbReference>
<dbReference type="InterPro" id="IPR011009">
    <property type="entry name" value="Kinase-like_dom_sf"/>
</dbReference>
<sequence length="509" mass="56956">MLAAYGYFVFHDNYPVPSDGPRYIYVNKDPFVIGTGPESDWTVSIQGLKTGQIGTVCRLVLRDIRGRAQLHIVRDDDGAVQLQSTFIRRGQYYALGDDNIVKIPRRVEGSTVILWSILTYKEIQPNSIFTQYQFTKILGTGGFGVVHEAVSVATGHRHAVKVVRKMRCLQTGTSKDPVQKEVEMLKAQNHPYIVTLDSAFQDDRFLYLVMELVAEGSLHDLIVRETRLSKRLKWPWGGTLSSVPSKGESDAKLVTLDVCSALTYLHAMAIVHRDIKPANILIQSRSPLSVKVSDFGLAKIVDGENDLKTLCGTPEFMAPEIGPLGGYDYKVDTWALGVTLFAMLSGRSPFSGREEDCRIQWNRLPDNISKLGTQLVCRMLTVNPKHRPAASEIANHSWFVVLVNEQRQVTALPRPTARPAETVQPAETVRPAETLRPTKTARPTKRVRATAMARQPQPLPHDVYDQRTMRKCGVIALLVVGLMFEFNAWQDILCRMIAIVTIARFAQMS</sequence>
<evidence type="ECO:0000256" key="2">
    <source>
        <dbReference type="ARBA" id="ARBA00022840"/>
    </source>
</evidence>
<dbReference type="SMART" id="SM00220">
    <property type="entry name" value="S_TKc"/>
    <property type="match status" value="1"/>
</dbReference>
<reference evidence="5" key="1">
    <citation type="submission" date="2019-10" db="EMBL/GenBank/DDBJ databases">
        <authorList>
            <person name="Nor Muhammad N."/>
        </authorList>
    </citation>
    <scope>NUCLEOTIDE SEQUENCE</scope>
</reference>
<dbReference type="EMBL" id="LR723829">
    <property type="protein sequence ID" value="VWO94192.1"/>
    <property type="molecule type" value="Genomic_DNA"/>
</dbReference>
<keyword evidence="1 3" id="KW-0547">Nucleotide-binding</keyword>
<proteinExistence type="predicted"/>
<dbReference type="PANTHER" id="PTHR24347">
    <property type="entry name" value="SERINE/THREONINE-PROTEIN KINASE"/>
    <property type="match status" value="1"/>
</dbReference>
<organism evidence="5">
    <name type="scientific">Ganoderma boninense</name>
    <dbReference type="NCBI Taxonomy" id="34458"/>
    <lineage>
        <taxon>Eukaryota</taxon>
        <taxon>Fungi</taxon>
        <taxon>Dikarya</taxon>
        <taxon>Basidiomycota</taxon>
        <taxon>Agaricomycotina</taxon>
        <taxon>Agaricomycetes</taxon>
        <taxon>Polyporales</taxon>
        <taxon>Polyporaceae</taxon>
        <taxon>Ganoderma</taxon>
    </lineage>
</organism>
<dbReference type="PROSITE" id="PS00107">
    <property type="entry name" value="PROTEIN_KINASE_ATP"/>
    <property type="match status" value="1"/>
</dbReference>
<evidence type="ECO:0000313" key="5">
    <source>
        <dbReference type="EMBL" id="VWO94192.1"/>
    </source>
</evidence>
<dbReference type="PROSITE" id="PS50011">
    <property type="entry name" value="PROTEIN_KINASE_DOM"/>
    <property type="match status" value="1"/>
</dbReference>
<gene>
    <name evidence="5" type="primary">I1RSK0</name>
</gene>
<dbReference type="InterPro" id="IPR000719">
    <property type="entry name" value="Prot_kinase_dom"/>
</dbReference>
<dbReference type="InterPro" id="IPR008271">
    <property type="entry name" value="Ser/Thr_kinase_AS"/>
</dbReference>
<dbReference type="InterPro" id="IPR017441">
    <property type="entry name" value="Protein_kinase_ATP_BS"/>
</dbReference>
<dbReference type="GO" id="GO:0004672">
    <property type="term" value="F:protein kinase activity"/>
    <property type="evidence" value="ECO:0007669"/>
    <property type="project" value="InterPro"/>
</dbReference>
<evidence type="ECO:0000256" key="3">
    <source>
        <dbReference type="PROSITE-ProRule" id="PRU10141"/>
    </source>
</evidence>
<evidence type="ECO:0000259" key="4">
    <source>
        <dbReference type="PROSITE" id="PS50011"/>
    </source>
</evidence>
<dbReference type="SUPFAM" id="SSF56112">
    <property type="entry name" value="Protein kinase-like (PK-like)"/>
    <property type="match status" value="1"/>
</dbReference>
<evidence type="ECO:0000256" key="1">
    <source>
        <dbReference type="ARBA" id="ARBA00022741"/>
    </source>
</evidence>
<keyword evidence="2 3" id="KW-0067">ATP-binding</keyword>
<feature type="binding site" evidence="3">
    <location>
        <position position="165"/>
    </location>
    <ligand>
        <name>ATP</name>
        <dbReference type="ChEBI" id="CHEBI:30616"/>
    </ligand>
</feature>
<accession>A0A5K1JRC6</accession>
<protein>
    <recommendedName>
        <fullName evidence="4">Protein kinase domain-containing protein</fullName>
    </recommendedName>
</protein>
<dbReference type="Pfam" id="PF00069">
    <property type="entry name" value="Pkinase"/>
    <property type="match status" value="1"/>
</dbReference>
<dbReference type="PROSITE" id="PS00108">
    <property type="entry name" value="PROTEIN_KINASE_ST"/>
    <property type="match status" value="1"/>
</dbReference>
<feature type="domain" description="Protein kinase" evidence="4">
    <location>
        <begin position="132"/>
        <end position="399"/>
    </location>
</feature>
<dbReference type="AlphaFoldDB" id="A0A5K1JRC6"/>